<feature type="transmembrane region" description="Helical" evidence="8">
    <location>
        <begin position="147"/>
        <end position="167"/>
    </location>
</feature>
<keyword evidence="6 8" id="KW-1133">Transmembrane helix</keyword>
<dbReference type="GO" id="GO:0006508">
    <property type="term" value="P:proteolysis"/>
    <property type="evidence" value="ECO:0007669"/>
    <property type="project" value="UniProtKB-KW"/>
</dbReference>
<dbReference type="GO" id="GO:0009372">
    <property type="term" value="P:quorum sensing"/>
    <property type="evidence" value="ECO:0007669"/>
    <property type="project" value="UniProtKB-KW"/>
</dbReference>
<feature type="transmembrane region" description="Helical" evidence="8">
    <location>
        <begin position="83"/>
        <end position="101"/>
    </location>
</feature>
<organism evidence="9 10">
    <name type="scientific">Brevibacillus nitrificans</name>
    <dbReference type="NCBI Taxonomy" id="651560"/>
    <lineage>
        <taxon>Bacteria</taxon>
        <taxon>Bacillati</taxon>
        <taxon>Bacillota</taxon>
        <taxon>Bacilli</taxon>
        <taxon>Bacillales</taxon>
        <taxon>Paenibacillaceae</taxon>
        <taxon>Brevibacillus</taxon>
    </lineage>
</organism>
<evidence type="ECO:0000256" key="1">
    <source>
        <dbReference type="ARBA" id="ARBA00022475"/>
    </source>
</evidence>
<dbReference type="Pfam" id="PF04647">
    <property type="entry name" value="AgrB"/>
    <property type="match status" value="1"/>
</dbReference>
<gene>
    <name evidence="9" type="ORF">EDM59_01020</name>
</gene>
<keyword evidence="5" id="KW-0378">Hydrolase</keyword>
<proteinExistence type="predicted"/>
<name>A0A3M8DRF6_9BACL</name>
<protein>
    <submittedName>
        <fullName evidence="9">Accessory regulator AgrB</fullName>
    </submittedName>
</protein>
<dbReference type="AlphaFoldDB" id="A0A3M8DRF6"/>
<evidence type="ECO:0000256" key="8">
    <source>
        <dbReference type="SAM" id="Phobius"/>
    </source>
</evidence>
<keyword evidence="3" id="KW-0645">Protease</keyword>
<feature type="transmembrane region" description="Helical" evidence="8">
    <location>
        <begin position="107"/>
        <end position="126"/>
    </location>
</feature>
<evidence type="ECO:0000256" key="6">
    <source>
        <dbReference type="ARBA" id="ARBA00022989"/>
    </source>
</evidence>
<dbReference type="EMBL" id="RHHU01000002">
    <property type="protein sequence ID" value="RNB90059.1"/>
    <property type="molecule type" value="Genomic_DNA"/>
</dbReference>
<dbReference type="InterPro" id="IPR006741">
    <property type="entry name" value="AgrB"/>
</dbReference>
<keyword evidence="4 8" id="KW-0812">Transmembrane</keyword>
<reference evidence="9 10" key="1">
    <citation type="submission" date="2018-10" db="EMBL/GenBank/DDBJ databases">
        <title>Phylogenomics of Brevibacillus.</title>
        <authorList>
            <person name="Dunlap C."/>
        </authorList>
    </citation>
    <scope>NUCLEOTIDE SEQUENCE [LARGE SCALE GENOMIC DNA]</scope>
    <source>
        <strain evidence="9 10">JCM 15774</strain>
    </source>
</reference>
<comment type="caution">
    <text evidence="9">The sequence shown here is derived from an EMBL/GenBank/DDBJ whole genome shotgun (WGS) entry which is preliminary data.</text>
</comment>
<evidence type="ECO:0000256" key="3">
    <source>
        <dbReference type="ARBA" id="ARBA00022670"/>
    </source>
</evidence>
<dbReference type="RefSeq" id="WP_122921932.1">
    <property type="nucleotide sequence ID" value="NZ_RHHU01000002.1"/>
</dbReference>
<keyword evidence="2" id="KW-0673">Quorum sensing</keyword>
<evidence type="ECO:0000313" key="9">
    <source>
        <dbReference type="EMBL" id="RNB90059.1"/>
    </source>
</evidence>
<accession>A0A3M8DRF6</accession>
<evidence type="ECO:0000256" key="2">
    <source>
        <dbReference type="ARBA" id="ARBA00022654"/>
    </source>
</evidence>
<keyword evidence="7 8" id="KW-0472">Membrane</keyword>
<dbReference type="Proteomes" id="UP000269573">
    <property type="component" value="Unassembled WGS sequence"/>
</dbReference>
<evidence type="ECO:0000256" key="5">
    <source>
        <dbReference type="ARBA" id="ARBA00022801"/>
    </source>
</evidence>
<keyword evidence="1" id="KW-1003">Cell membrane</keyword>
<dbReference type="SMART" id="SM00793">
    <property type="entry name" value="AgrB"/>
    <property type="match status" value="1"/>
</dbReference>
<feature type="transmembrane region" description="Helical" evidence="8">
    <location>
        <begin position="173"/>
        <end position="192"/>
    </location>
</feature>
<feature type="transmembrane region" description="Helical" evidence="8">
    <location>
        <begin position="21"/>
        <end position="51"/>
    </location>
</feature>
<dbReference type="GO" id="GO:0016020">
    <property type="term" value="C:membrane"/>
    <property type="evidence" value="ECO:0007669"/>
    <property type="project" value="InterPro"/>
</dbReference>
<sequence length="201" mass="22405">MTGMEKVSMRLAQRLKTENMPYSVGTLAHGIEIFLFNLIGALAIVVCSAVFQLLKEVILFFALFYLFRSIAGGAHLRSPWTCLTATLLLMLAGGFVVRHFPILPAPYAQLVILVVSGLSFGINFRYAPATHTYAPNNPAIQRRNRLIILWMILVGCTISISLVGYTYQLSMTYTFAILLQSVLLMPSSFRLISRLENNLRG</sequence>
<evidence type="ECO:0000256" key="4">
    <source>
        <dbReference type="ARBA" id="ARBA00022692"/>
    </source>
</evidence>
<dbReference type="GO" id="GO:0008233">
    <property type="term" value="F:peptidase activity"/>
    <property type="evidence" value="ECO:0007669"/>
    <property type="project" value="UniProtKB-KW"/>
</dbReference>
<evidence type="ECO:0000256" key="7">
    <source>
        <dbReference type="ARBA" id="ARBA00023136"/>
    </source>
</evidence>
<keyword evidence="10" id="KW-1185">Reference proteome</keyword>
<evidence type="ECO:0000313" key="10">
    <source>
        <dbReference type="Proteomes" id="UP000269573"/>
    </source>
</evidence>